<dbReference type="AlphaFoldDB" id="A0A5C1AFH5"/>
<keyword evidence="3" id="KW-1185">Reference proteome</keyword>
<feature type="compositionally biased region" description="Basic and acidic residues" evidence="1">
    <location>
        <begin position="48"/>
        <end position="60"/>
    </location>
</feature>
<evidence type="ECO:0000313" key="3">
    <source>
        <dbReference type="Proteomes" id="UP000324974"/>
    </source>
</evidence>
<gene>
    <name evidence="2" type="ORF">PX52LOC_04555</name>
</gene>
<reference evidence="3" key="1">
    <citation type="submission" date="2019-08" db="EMBL/GenBank/DDBJ databases">
        <title>Limnoglobus roseus gen. nov., sp. nov., a novel freshwater planctomycete with a giant genome from the family Gemmataceae.</title>
        <authorList>
            <person name="Kulichevskaya I.S."/>
            <person name="Naumoff D.G."/>
            <person name="Miroshnikov K."/>
            <person name="Ivanova A."/>
            <person name="Philippov D.A."/>
            <person name="Hakobyan A."/>
            <person name="Rijpstra I.C."/>
            <person name="Sinninghe Damste J.S."/>
            <person name="Liesack W."/>
            <person name="Dedysh S.N."/>
        </authorList>
    </citation>
    <scope>NUCLEOTIDE SEQUENCE [LARGE SCALE GENOMIC DNA]</scope>
    <source>
        <strain evidence="3">PX52</strain>
    </source>
</reference>
<protein>
    <submittedName>
        <fullName evidence="2">Uncharacterized protein</fullName>
    </submittedName>
</protein>
<feature type="region of interest" description="Disordered" evidence="1">
    <location>
        <begin position="48"/>
        <end position="79"/>
    </location>
</feature>
<name>A0A5C1AFH5_9BACT</name>
<evidence type="ECO:0000313" key="2">
    <source>
        <dbReference type="EMBL" id="QEL17560.1"/>
    </source>
</evidence>
<dbReference type="KEGG" id="lrs:PX52LOC_04555"/>
<dbReference type="Proteomes" id="UP000324974">
    <property type="component" value="Chromosome"/>
</dbReference>
<dbReference type="EMBL" id="CP042425">
    <property type="protein sequence ID" value="QEL17560.1"/>
    <property type="molecule type" value="Genomic_DNA"/>
</dbReference>
<evidence type="ECO:0000256" key="1">
    <source>
        <dbReference type="SAM" id="MobiDB-lite"/>
    </source>
</evidence>
<accession>A0A5C1AFH5</accession>
<sequence>MGGAAGKAAGKVYDFGQRAQEATRKLQEMNDRIGKMSGLLHMVQTEGEIRDQLRSREQGDRTSSSARALMESDQANKDNQKEQTILLARIDNYFQSLENYLSAIANWPLDKISKQLNSLLPGDDAKGGTLAEAAQKLYEQIQQEEKDAQKRMNGK</sequence>
<proteinExistence type="predicted"/>
<organism evidence="2 3">
    <name type="scientific">Limnoglobus roseus</name>
    <dbReference type="NCBI Taxonomy" id="2598579"/>
    <lineage>
        <taxon>Bacteria</taxon>
        <taxon>Pseudomonadati</taxon>
        <taxon>Planctomycetota</taxon>
        <taxon>Planctomycetia</taxon>
        <taxon>Gemmatales</taxon>
        <taxon>Gemmataceae</taxon>
        <taxon>Limnoglobus</taxon>
    </lineage>
</organism>